<dbReference type="HOGENOM" id="CLU_1498863_0_0_1"/>
<dbReference type="GO" id="GO:0005634">
    <property type="term" value="C:nucleus"/>
    <property type="evidence" value="ECO:0000318"/>
    <property type="project" value="GO_Central"/>
</dbReference>
<dbReference type="InParanoid" id="K7MGT2"/>
<organism evidence="1">
    <name type="scientific">Glycine max</name>
    <name type="common">Soybean</name>
    <name type="synonym">Glycine hispida</name>
    <dbReference type="NCBI Taxonomy" id="3847"/>
    <lineage>
        <taxon>Eukaryota</taxon>
        <taxon>Viridiplantae</taxon>
        <taxon>Streptophyta</taxon>
        <taxon>Embryophyta</taxon>
        <taxon>Tracheophyta</taxon>
        <taxon>Spermatophyta</taxon>
        <taxon>Magnoliopsida</taxon>
        <taxon>eudicotyledons</taxon>
        <taxon>Gunneridae</taxon>
        <taxon>Pentapetalae</taxon>
        <taxon>rosids</taxon>
        <taxon>fabids</taxon>
        <taxon>Fabales</taxon>
        <taxon>Fabaceae</taxon>
        <taxon>Papilionoideae</taxon>
        <taxon>50 kb inversion clade</taxon>
        <taxon>NPAAA clade</taxon>
        <taxon>indigoferoid/millettioid clade</taxon>
        <taxon>Phaseoleae</taxon>
        <taxon>Glycine</taxon>
        <taxon>Glycine subgen. Soja</taxon>
    </lineage>
</organism>
<dbReference type="InterPro" id="IPR036691">
    <property type="entry name" value="Endo/exonu/phosph_ase_sf"/>
</dbReference>
<dbReference type="GO" id="GO:0008311">
    <property type="term" value="F:double-stranded DNA 3'-5' DNA exonuclease activity"/>
    <property type="evidence" value="ECO:0000318"/>
    <property type="project" value="GO_Central"/>
</dbReference>
<dbReference type="Gene3D" id="3.60.10.10">
    <property type="entry name" value="Endonuclease/exonuclease/phosphatase"/>
    <property type="match status" value="1"/>
</dbReference>
<accession>K7MGT2</accession>
<dbReference type="AlphaFoldDB" id="K7MGT2"/>
<reference evidence="1 2" key="1">
    <citation type="journal article" date="2010" name="Nature">
        <title>Genome sequence of the palaeopolyploid soybean.</title>
        <authorList>
            <person name="Schmutz J."/>
            <person name="Cannon S.B."/>
            <person name="Schlueter J."/>
            <person name="Ma J."/>
            <person name="Mitros T."/>
            <person name="Nelson W."/>
            <person name="Hyten D.L."/>
            <person name="Song Q."/>
            <person name="Thelen J.J."/>
            <person name="Cheng J."/>
            <person name="Xu D."/>
            <person name="Hellsten U."/>
            <person name="May G.D."/>
            <person name="Yu Y."/>
            <person name="Sakurai T."/>
            <person name="Umezawa T."/>
            <person name="Bhattacharyya M.K."/>
            <person name="Sandhu D."/>
            <person name="Valliyodan B."/>
            <person name="Lindquist E."/>
            <person name="Peto M."/>
            <person name="Grant D."/>
            <person name="Shu S."/>
            <person name="Goodstein D."/>
            <person name="Barry K."/>
            <person name="Futrell-Griggs M."/>
            <person name="Abernathy B."/>
            <person name="Du J."/>
            <person name="Tian Z."/>
            <person name="Zhu L."/>
            <person name="Gill N."/>
            <person name="Joshi T."/>
            <person name="Libault M."/>
            <person name="Sethuraman A."/>
            <person name="Zhang X.-C."/>
            <person name="Shinozaki K."/>
            <person name="Nguyen H.T."/>
            <person name="Wing R.A."/>
            <person name="Cregan P."/>
            <person name="Specht J."/>
            <person name="Grimwood J."/>
            <person name="Rokhsar D."/>
            <person name="Stacey G."/>
            <person name="Shoemaker R.C."/>
            <person name="Jackson S.A."/>
        </authorList>
    </citation>
    <scope>NUCLEOTIDE SEQUENCE</scope>
    <source>
        <strain evidence="2">cv. Williams 82</strain>
        <tissue evidence="1">Callus</tissue>
    </source>
</reference>
<sequence length="180" mass="20485">MVSEHRIDLLCLQETKKESISKSMCQALWGKSDFSWEEYPTANSVGGILCVWNETSFKVESRLVGASFILLSRKWGQESHLIHVVNIYSPCNLHEKRGILTNIRMPSERMGSSQRGLVDGSIAEFNNWIEELEVEEASWVGKSKNVDWGPKSFRLLDCWLSDKSFNKVVIESWSSNPQSG</sequence>
<dbReference type="GO" id="GO:0006284">
    <property type="term" value="P:base-excision repair"/>
    <property type="evidence" value="ECO:0000318"/>
    <property type="project" value="GO_Central"/>
</dbReference>
<proteinExistence type="predicted"/>
<dbReference type="GO" id="GO:0003906">
    <property type="term" value="F:DNA-(apurinic or apyrimidinic site) endonuclease activity"/>
    <property type="evidence" value="ECO:0000318"/>
    <property type="project" value="GO_Central"/>
</dbReference>
<protein>
    <recommendedName>
        <fullName evidence="4">Endonuclease/exonuclease/phosphatase domain-containing protein</fullName>
    </recommendedName>
</protein>
<name>K7MGT2_SOYBN</name>
<evidence type="ECO:0000313" key="1">
    <source>
        <dbReference type="EMBL" id="KRH07927.1"/>
    </source>
</evidence>
<dbReference type="PaxDb" id="3847-GLYMA16G22551.1"/>
<dbReference type="EMBL" id="CM000849">
    <property type="protein sequence ID" value="KRH07927.1"/>
    <property type="molecule type" value="Genomic_DNA"/>
</dbReference>
<dbReference type="SUPFAM" id="SSF56219">
    <property type="entry name" value="DNase I-like"/>
    <property type="match status" value="1"/>
</dbReference>
<gene>
    <name evidence="1" type="ORF">GLYMA_16G118500</name>
</gene>
<dbReference type="GO" id="GO:0008081">
    <property type="term" value="F:phosphoric diester hydrolase activity"/>
    <property type="evidence" value="ECO:0000318"/>
    <property type="project" value="GO_Central"/>
</dbReference>
<evidence type="ECO:0008006" key="4">
    <source>
        <dbReference type="Google" id="ProtNLM"/>
    </source>
</evidence>
<dbReference type="Gramene" id="KRH07927">
    <property type="protein sequence ID" value="KRH07927"/>
    <property type="gene ID" value="GLYMA_16G118500"/>
</dbReference>
<reference evidence="2" key="2">
    <citation type="submission" date="2018-02" db="UniProtKB">
        <authorList>
            <consortium name="EnsemblPlants"/>
        </authorList>
    </citation>
    <scope>IDENTIFICATION</scope>
    <source>
        <strain evidence="2">Williams 82</strain>
    </source>
</reference>
<dbReference type="EnsemblPlants" id="KRH07927">
    <property type="protein sequence ID" value="KRH07927"/>
    <property type="gene ID" value="GLYMA_16G118500"/>
</dbReference>
<evidence type="ECO:0000313" key="3">
    <source>
        <dbReference type="Proteomes" id="UP000008827"/>
    </source>
</evidence>
<dbReference type="OMA" id="WIEELEV"/>
<keyword evidence="3" id="KW-1185">Reference proteome</keyword>
<reference evidence="1" key="3">
    <citation type="submission" date="2018-07" db="EMBL/GenBank/DDBJ databases">
        <title>WGS assembly of Glycine max.</title>
        <authorList>
            <person name="Schmutz J."/>
            <person name="Cannon S."/>
            <person name="Schlueter J."/>
            <person name="Ma J."/>
            <person name="Mitros T."/>
            <person name="Nelson W."/>
            <person name="Hyten D."/>
            <person name="Song Q."/>
            <person name="Thelen J."/>
            <person name="Cheng J."/>
            <person name="Xu D."/>
            <person name="Hellsten U."/>
            <person name="May G."/>
            <person name="Yu Y."/>
            <person name="Sakurai T."/>
            <person name="Umezawa T."/>
            <person name="Bhattacharyya M."/>
            <person name="Sandhu D."/>
            <person name="Valliyodan B."/>
            <person name="Lindquist E."/>
            <person name="Peto M."/>
            <person name="Grant D."/>
            <person name="Shu S."/>
            <person name="Goodstein D."/>
            <person name="Barry K."/>
            <person name="Futrell-Griggs M."/>
            <person name="Abernathy B."/>
            <person name="Du J."/>
            <person name="Tian Z."/>
            <person name="Zhu L."/>
            <person name="Gill N."/>
            <person name="Joshi T."/>
            <person name="Libault M."/>
            <person name="Sethuraman A."/>
            <person name="Zhang X."/>
            <person name="Shinozaki K."/>
            <person name="Nguyen H."/>
            <person name="Wing R."/>
            <person name="Cregan P."/>
            <person name="Specht J."/>
            <person name="Grimwood J."/>
            <person name="Rokhsar D."/>
            <person name="Stacey G."/>
            <person name="Shoemaker R."/>
            <person name="Jackson S."/>
        </authorList>
    </citation>
    <scope>NUCLEOTIDE SEQUENCE</scope>
    <source>
        <tissue evidence="1">Callus</tissue>
    </source>
</reference>
<evidence type="ECO:0000313" key="2">
    <source>
        <dbReference type="EnsemblPlants" id="KRH07927"/>
    </source>
</evidence>
<dbReference type="Proteomes" id="UP000008827">
    <property type="component" value="Chromosome 16"/>
</dbReference>